<evidence type="ECO:0000313" key="1">
    <source>
        <dbReference type="EMBL" id="OLY82946.1"/>
    </source>
</evidence>
<organism evidence="1 2">
    <name type="scientific">Smittium mucronatum</name>
    <dbReference type="NCBI Taxonomy" id="133383"/>
    <lineage>
        <taxon>Eukaryota</taxon>
        <taxon>Fungi</taxon>
        <taxon>Fungi incertae sedis</taxon>
        <taxon>Zoopagomycota</taxon>
        <taxon>Kickxellomycotina</taxon>
        <taxon>Harpellomycetes</taxon>
        <taxon>Harpellales</taxon>
        <taxon>Legeriomycetaceae</taxon>
        <taxon>Smittium</taxon>
    </lineage>
</organism>
<sequence length="144" mass="16179">MGHGEWIQNPTKEPRASDEYSGAFLGACTPWNHGVPYEPFSNVSSVSIKAEDVPRILRSSNRLIFATPGQARNRGNSTYKSRALHLDLHDTEEEFRSTPHSQYLKVKLQIGGAKLQGGDAELNMPYNPEEVTPHFLRSERCFHA</sequence>
<protein>
    <submittedName>
        <fullName evidence="1">Uncharacterized protein</fullName>
    </submittedName>
</protein>
<evidence type="ECO:0000313" key="2">
    <source>
        <dbReference type="Proteomes" id="UP000187455"/>
    </source>
</evidence>
<accession>A0A1R0H1D5</accession>
<dbReference type="EMBL" id="LSSL01001163">
    <property type="protein sequence ID" value="OLY82946.1"/>
    <property type="molecule type" value="Genomic_DNA"/>
</dbReference>
<proteinExistence type="predicted"/>
<keyword evidence="2" id="KW-1185">Reference proteome</keyword>
<comment type="caution">
    <text evidence="1">The sequence shown here is derived from an EMBL/GenBank/DDBJ whole genome shotgun (WGS) entry which is preliminary data.</text>
</comment>
<gene>
    <name evidence="1" type="ORF">AYI68_g2929</name>
</gene>
<name>A0A1R0H1D5_9FUNG</name>
<dbReference type="Proteomes" id="UP000187455">
    <property type="component" value="Unassembled WGS sequence"/>
</dbReference>
<reference evidence="1 2" key="1">
    <citation type="journal article" date="2016" name="Mol. Biol. Evol.">
        <title>Genome-Wide Survey of Gut Fungi (Harpellales) Reveals the First Horizontally Transferred Ubiquitin Gene from a Mosquito Host.</title>
        <authorList>
            <person name="Wang Y."/>
            <person name="White M.M."/>
            <person name="Kvist S."/>
            <person name="Moncalvo J.M."/>
        </authorList>
    </citation>
    <scope>NUCLEOTIDE SEQUENCE [LARGE SCALE GENOMIC DNA]</scope>
    <source>
        <strain evidence="1 2">ALG-7-W6</strain>
    </source>
</reference>
<dbReference type="AlphaFoldDB" id="A0A1R0H1D5"/>